<evidence type="ECO:0000313" key="12">
    <source>
        <dbReference type="EMBL" id="GAJ27770.1"/>
    </source>
</evidence>
<comment type="similarity">
    <text evidence="2">Belongs to the PpiC/parvulin rotamase family.</text>
</comment>
<dbReference type="RefSeq" id="WP_042055493.1">
    <property type="nucleotide sequence ID" value="NZ_BAND01000005.1"/>
</dbReference>
<feature type="signal peptide" evidence="10">
    <location>
        <begin position="1"/>
        <end position="25"/>
    </location>
</feature>
<dbReference type="OrthoDB" id="14196at2"/>
<dbReference type="InterPro" id="IPR046357">
    <property type="entry name" value="PPIase_dom_sf"/>
</dbReference>
<evidence type="ECO:0000256" key="5">
    <source>
        <dbReference type="ARBA" id="ARBA00023110"/>
    </source>
</evidence>
<dbReference type="SUPFAM" id="SSF109998">
    <property type="entry name" value="Triger factor/SurA peptide-binding domain-like"/>
    <property type="match status" value="1"/>
</dbReference>
<keyword evidence="8 12" id="KW-0413">Isomerase</keyword>
<keyword evidence="10" id="KW-0732">Signal</keyword>
<organism evidence="12 13">
    <name type="scientific">Acidomonas methanolica NBRC 104435</name>
    <dbReference type="NCBI Taxonomy" id="1231351"/>
    <lineage>
        <taxon>Bacteria</taxon>
        <taxon>Pseudomonadati</taxon>
        <taxon>Pseudomonadota</taxon>
        <taxon>Alphaproteobacteria</taxon>
        <taxon>Acetobacterales</taxon>
        <taxon>Acetobacteraceae</taxon>
        <taxon>Acidomonas</taxon>
    </lineage>
</organism>
<evidence type="ECO:0000256" key="9">
    <source>
        <dbReference type="SAM" id="MobiDB-lite"/>
    </source>
</evidence>
<evidence type="ECO:0000256" key="1">
    <source>
        <dbReference type="ARBA" id="ARBA00000971"/>
    </source>
</evidence>
<name>A0A023D1Z4_ACIMT</name>
<dbReference type="Proteomes" id="UP000019760">
    <property type="component" value="Unassembled WGS sequence"/>
</dbReference>
<reference evidence="13" key="1">
    <citation type="journal article" date="2014" name="FEMS Microbiol. Lett.">
        <title>Draft Genomic DNA Sequence of the Facultatively Methylotrophic Bacterium Acidomonas methanolica type strain MB58.</title>
        <authorList>
            <person name="Higashiura N."/>
            <person name="Hadano H."/>
            <person name="Hirakawa H."/>
            <person name="Matsutani M."/>
            <person name="Takabe S."/>
            <person name="Matsushita K."/>
            <person name="Azuma Y."/>
        </authorList>
    </citation>
    <scope>NUCLEOTIDE SEQUENCE [LARGE SCALE GENOMIC DNA]</scope>
    <source>
        <strain evidence="13">MB58</strain>
    </source>
</reference>
<accession>A0A023D1Z4</accession>
<evidence type="ECO:0000256" key="7">
    <source>
        <dbReference type="ARBA" id="ARBA00031484"/>
    </source>
</evidence>
<dbReference type="PANTHER" id="PTHR47245:SF2">
    <property type="entry name" value="PEPTIDYL-PROLYL CIS-TRANS ISOMERASE HP_0175-RELATED"/>
    <property type="match status" value="1"/>
</dbReference>
<proteinExistence type="inferred from homology"/>
<dbReference type="PROSITE" id="PS01096">
    <property type="entry name" value="PPIC_PPIASE_1"/>
    <property type="match status" value="1"/>
</dbReference>
<keyword evidence="5 8" id="KW-0697">Rotamase</keyword>
<feature type="compositionally biased region" description="Low complexity" evidence="9">
    <location>
        <begin position="301"/>
        <end position="313"/>
    </location>
</feature>
<evidence type="ECO:0000256" key="3">
    <source>
        <dbReference type="ARBA" id="ARBA00013194"/>
    </source>
</evidence>
<dbReference type="InterPro" id="IPR000297">
    <property type="entry name" value="PPIase_PpiC"/>
</dbReference>
<feature type="domain" description="PpiC" evidence="11">
    <location>
        <begin position="158"/>
        <end position="249"/>
    </location>
</feature>
<evidence type="ECO:0000256" key="4">
    <source>
        <dbReference type="ARBA" id="ARBA00018370"/>
    </source>
</evidence>
<gene>
    <name evidence="12" type="ORF">Amme_005_158</name>
</gene>
<dbReference type="InterPro" id="IPR023058">
    <property type="entry name" value="PPIase_PpiC_CS"/>
</dbReference>
<dbReference type="GO" id="GO:0003755">
    <property type="term" value="F:peptidyl-prolyl cis-trans isomerase activity"/>
    <property type="evidence" value="ECO:0007669"/>
    <property type="project" value="UniProtKB-KW"/>
</dbReference>
<dbReference type="InterPro" id="IPR050245">
    <property type="entry name" value="PrsA_foldase"/>
</dbReference>
<dbReference type="AlphaFoldDB" id="A0A023D1Z4"/>
<evidence type="ECO:0000313" key="13">
    <source>
        <dbReference type="Proteomes" id="UP000019760"/>
    </source>
</evidence>
<evidence type="ECO:0000256" key="8">
    <source>
        <dbReference type="PROSITE-ProRule" id="PRU00278"/>
    </source>
</evidence>
<evidence type="ECO:0000259" key="11">
    <source>
        <dbReference type="PROSITE" id="PS50198"/>
    </source>
</evidence>
<dbReference type="EMBL" id="BAND01000005">
    <property type="protein sequence ID" value="GAJ27770.1"/>
    <property type="molecule type" value="Genomic_DNA"/>
</dbReference>
<reference evidence="12 13" key="2">
    <citation type="journal article" date="2014" name="FEMS Microbiol. Lett.">
        <title>Draft genomic DNA sequence of the facultatively methylotrophic bacterium Acidomonas methanolica type strain MB58.</title>
        <authorList>
            <person name="Higashiura N."/>
            <person name="Hadano H."/>
            <person name="Hirakawa H."/>
            <person name="Matsutani M."/>
            <person name="Takabe S."/>
            <person name="Matsushita K."/>
            <person name="Azuma Y."/>
        </authorList>
    </citation>
    <scope>NUCLEOTIDE SEQUENCE [LARGE SCALE GENOMIC DNA]</scope>
    <source>
        <strain evidence="12 13">MB58</strain>
    </source>
</reference>
<dbReference type="PROSITE" id="PS50198">
    <property type="entry name" value="PPIC_PPIASE_2"/>
    <property type="match status" value="1"/>
</dbReference>
<dbReference type="Pfam" id="PF13616">
    <property type="entry name" value="Rotamase_3"/>
    <property type="match status" value="1"/>
</dbReference>
<dbReference type="SUPFAM" id="SSF54534">
    <property type="entry name" value="FKBP-like"/>
    <property type="match status" value="1"/>
</dbReference>
<feature type="region of interest" description="Disordered" evidence="9">
    <location>
        <begin position="293"/>
        <end position="313"/>
    </location>
</feature>
<evidence type="ECO:0000256" key="6">
    <source>
        <dbReference type="ARBA" id="ARBA00030642"/>
    </source>
</evidence>
<evidence type="ECO:0000256" key="2">
    <source>
        <dbReference type="ARBA" id="ARBA00007656"/>
    </source>
</evidence>
<comment type="caution">
    <text evidence="12">The sequence shown here is derived from an EMBL/GenBank/DDBJ whole genome shotgun (WGS) entry which is preliminary data.</text>
</comment>
<dbReference type="EC" id="5.2.1.8" evidence="3"/>
<keyword evidence="13" id="KW-1185">Reference proteome</keyword>
<comment type="catalytic activity">
    <reaction evidence="1">
        <text>[protein]-peptidylproline (omega=180) = [protein]-peptidylproline (omega=0)</text>
        <dbReference type="Rhea" id="RHEA:16237"/>
        <dbReference type="Rhea" id="RHEA-COMP:10747"/>
        <dbReference type="Rhea" id="RHEA-COMP:10748"/>
        <dbReference type="ChEBI" id="CHEBI:83833"/>
        <dbReference type="ChEBI" id="CHEBI:83834"/>
        <dbReference type="EC" id="5.2.1.8"/>
    </reaction>
</comment>
<feature type="chain" id="PRO_5030001277" description="Parvulin-like PPIase" evidence="10">
    <location>
        <begin position="26"/>
        <end position="313"/>
    </location>
</feature>
<evidence type="ECO:0000256" key="10">
    <source>
        <dbReference type="SAM" id="SignalP"/>
    </source>
</evidence>
<dbReference type="Gene3D" id="3.10.50.40">
    <property type="match status" value="1"/>
</dbReference>
<protein>
    <recommendedName>
        <fullName evidence="4">Parvulin-like PPIase</fullName>
        <ecNumber evidence="3">5.2.1.8</ecNumber>
    </recommendedName>
    <alternativeName>
        <fullName evidence="6">Peptidyl-prolyl cis-trans isomerase plp</fullName>
    </alternativeName>
    <alternativeName>
        <fullName evidence="7">Rotamase plp</fullName>
    </alternativeName>
</protein>
<dbReference type="InterPro" id="IPR027304">
    <property type="entry name" value="Trigger_fact/SurA_dom_sf"/>
</dbReference>
<sequence length="313" mass="33101">MRFTRPALACAALFTSALASLPALAAPASAPTAKSAAAAPGKPAAPENMNPLIASVNGQDIHLDDVRKAAVNLPPQARQIPQDTLIGLLVNQLIDQKAIEIVARKEGVQNQPEVKEAMEHAANTALQNAYLQQKVTPLITDAAIEARYKSEYESKKGEVEIHARHILVATEAEAKDIISQLKKGADFATLAKKLSTDKGSGASGGDLGWFKKGDMLPAFSDAAFAMKPNTISQTPVKTQYGYHVIQVLGSRPAPVPPLAQVKDQIRQELVREDVSKVVAQAKSEVKIVHYDAQGKPVADTPAPAAPAAPAAKP</sequence>
<dbReference type="PANTHER" id="PTHR47245">
    <property type="entry name" value="PEPTIDYLPROLYL ISOMERASE"/>
    <property type="match status" value="1"/>
</dbReference>